<gene>
    <name evidence="1" type="ORF">ALQ77_01237</name>
</gene>
<reference evidence="1 2" key="1">
    <citation type="submission" date="2018-08" db="EMBL/GenBank/DDBJ databases">
        <title>Recombination of ecologically and evolutionarily significant loci maintains genetic cohesion in the Pseudomonas syringae species complex.</title>
        <authorList>
            <person name="Dillon M."/>
            <person name="Thakur S."/>
            <person name="Almeida R.N.D."/>
            <person name="Weir B.S."/>
            <person name="Guttman D.S."/>
        </authorList>
    </citation>
    <scope>NUCLEOTIDE SEQUENCE [LARGE SCALE GENOMIC DNA]</scope>
    <source>
        <strain evidence="1 2">NCPPB2445</strain>
    </source>
</reference>
<dbReference type="AlphaFoldDB" id="A0A3M3F1H2"/>
<dbReference type="RefSeq" id="WP_231995002.1">
    <property type="nucleotide sequence ID" value="NZ_CP014262.1"/>
</dbReference>
<dbReference type="Pfam" id="PF21716">
    <property type="entry name" value="dnstrm_HI1420"/>
    <property type="match status" value="1"/>
</dbReference>
<evidence type="ECO:0000313" key="2">
    <source>
        <dbReference type="Proteomes" id="UP000270661"/>
    </source>
</evidence>
<sequence>MALTRNYKHTIVERARRDPEFAQLLLEEAPSMTGTFTRFDAAIYLKTPEEMTAYLDACFDEDDGDAVLVRAALDDIARAKDMTPIALDADGDQLNVD</sequence>
<evidence type="ECO:0000313" key="1">
    <source>
        <dbReference type="EMBL" id="RMM55735.1"/>
    </source>
</evidence>
<dbReference type="GeneID" id="70360187"/>
<proteinExistence type="predicted"/>
<name>A0A3M3F1H2_9PSED</name>
<protein>
    <submittedName>
        <fullName evidence="1">Uncharacterized protein</fullName>
    </submittedName>
</protein>
<keyword evidence="2" id="KW-1185">Reference proteome</keyword>
<organism evidence="1 2">
    <name type="scientific">Pseudomonas corrugata</name>
    <dbReference type="NCBI Taxonomy" id="47879"/>
    <lineage>
        <taxon>Bacteria</taxon>
        <taxon>Pseudomonadati</taxon>
        <taxon>Pseudomonadota</taxon>
        <taxon>Gammaproteobacteria</taxon>
        <taxon>Pseudomonadales</taxon>
        <taxon>Pseudomonadaceae</taxon>
        <taxon>Pseudomonas</taxon>
    </lineage>
</organism>
<dbReference type="InterPro" id="IPR014057">
    <property type="entry name" value="HI1420"/>
</dbReference>
<comment type="caution">
    <text evidence="1">The sequence shown here is derived from an EMBL/GenBank/DDBJ whole genome shotgun (WGS) entry which is preliminary data.</text>
</comment>
<dbReference type="EMBL" id="RBOJ01000004">
    <property type="protein sequence ID" value="RMM55735.1"/>
    <property type="molecule type" value="Genomic_DNA"/>
</dbReference>
<dbReference type="Proteomes" id="UP000270661">
    <property type="component" value="Unassembled WGS sequence"/>
</dbReference>
<accession>A0A3M3F1H2</accession>